<evidence type="ECO:0000256" key="5">
    <source>
        <dbReference type="ARBA" id="ARBA00023136"/>
    </source>
</evidence>
<organism evidence="7 8">
    <name type="scientific">Vibrio qinghaiensis</name>
    <dbReference type="NCBI Taxonomy" id="2025808"/>
    <lineage>
        <taxon>Bacteria</taxon>
        <taxon>Pseudomonadati</taxon>
        <taxon>Pseudomonadota</taxon>
        <taxon>Gammaproteobacteria</taxon>
        <taxon>Vibrionales</taxon>
        <taxon>Vibrionaceae</taxon>
        <taxon>Vibrio</taxon>
    </lineage>
</organism>
<dbReference type="InterPro" id="IPR005598">
    <property type="entry name" value="ATP_synth_I"/>
</dbReference>
<evidence type="ECO:0000313" key="7">
    <source>
        <dbReference type="EMBL" id="ASU23495.1"/>
    </source>
</evidence>
<feature type="transmembrane region" description="Helical" evidence="6">
    <location>
        <begin position="107"/>
        <end position="125"/>
    </location>
</feature>
<dbReference type="KEGG" id="vqi:CCZ37_13265"/>
<gene>
    <name evidence="7" type="ORF">CCZ37_13265</name>
</gene>
<dbReference type="AlphaFoldDB" id="A0A223N0X8"/>
<name>A0A223N0X8_9VIBR</name>
<dbReference type="EMBL" id="CP022741">
    <property type="protein sequence ID" value="ASU23495.1"/>
    <property type="molecule type" value="Genomic_DNA"/>
</dbReference>
<evidence type="ECO:0000256" key="1">
    <source>
        <dbReference type="ARBA" id="ARBA00004651"/>
    </source>
</evidence>
<sequence>MVAALARPGRELAKRLLMIQVSVAMFVAIVVSIIINVHWGYSALIGGGIFVIANTVFSLLAFRYSGARAIKLVTVSFYAGEVLKILITIVLFSLVYMYMQVELVPLKLTYLLVLGINIFAPVLFINNKK</sequence>
<evidence type="ECO:0000256" key="2">
    <source>
        <dbReference type="ARBA" id="ARBA00022475"/>
    </source>
</evidence>
<keyword evidence="3 6" id="KW-0812">Transmembrane</keyword>
<evidence type="ECO:0000313" key="8">
    <source>
        <dbReference type="Proteomes" id="UP000215148"/>
    </source>
</evidence>
<dbReference type="Proteomes" id="UP000215148">
    <property type="component" value="Chromosome 1"/>
</dbReference>
<dbReference type="EC" id="3.6.3.14" evidence="7"/>
<proteinExistence type="predicted"/>
<protein>
    <submittedName>
        <fullName evidence="7">ATP F0F1 synthase subunit I</fullName>
        <ecNumber evidence="7">3.6.3.14</ecNumber>
    </submittedName>
</protein>
<evidence type="ECO:0000256" key="3">
    <source>
        <dbReference type="ARBA" id="ARBA00022692"/>
    </source>
</evidence>
<dbReference type="Pfam" id="PF03899">
    <property type="entry name" value="ATP-synt_I"/>
    <property type="match status" value="1"/>
</dbReference>
<accession>A0A223N0X8</accession>
<keyword evidence="5 6" id="KW-0472">Membrane</keyword>
<feature type="transmembrane region" description="Helical" evidence="6">
    <location>
        <begin position="82"/>
        <end position="101"/>
    </location>
</feature>
<comment type="subcellular location">
    <subcellularLocation>
        <location evidence="1">Cell membrane</location>
        <topology evidence="1">Multi-pass membrane protein</topology>
    </subcellularLocation>
</comment>
<keyword evidence="4 6" id="KW-1133">Transmembrane helix</keyword>
<dbReference type="GO" id="GO:0016787">
    <property type="term" value="F:hydrolase activity"/>
    <property type="evidence" value="ECO:0007669"/>
    <property type="project" value="UniProtKB-KW"/>
</dbReference>
<keyword evidence="8" id="KW-1185">Reference proteome</keyword>
<dbReference type="NCBIfam" id="NF004414">
    <property type="entry name" value="PRK05760.1"/>
    <property type="match status" value="1"/>
</dbReference>
<dbReference type="GO" id="GO:0005886">
    <property type="term" value="C:plasma membrane"/>
    <property type="evidence" value="ECO:0007669"/>
    <property type="project" value="UniProtKB-SubCell"/>
</dbReference>
<feature type="transmembrane region" description="Helical" evidence="6">
    <location>
        <begin position="41"/>
        <end position="62"/>
    </location>
</feature>
<evidence type="ECO:0000256" key="4">
    <source>
        <dbReference type="ARBA" id="ARBA00022989"/>
    </source>
</evidence>
<reference evidence="7 8" key="1">
    <citation type="submission" date="2017-08" db="EMBL/GenBank/DDBJ databases">
        <title>The Vibrio qinghaiensis sp.-Q67 is a luminous bacteria isolated firstly from Qinghai lake, Qinghai province, China, which has been proved to be very sensitive to detect environmental and food pollutants. Therefore, complete genome analysis of V. qinghaiensis sp.-Q67 highlights the potential application of this strain on detection of hazards in the contaminated environments.</title>
        <authorList>
            <person name="Gong L."/>
        </authorList>
    </citation>
    <scope>NUCLEOTIDE SEQUENCE [LARGE SCALE GENOMIC DNA]</scope>
    <source>
        <strain evidence="7 8">Q67</strain>
    </source>
</reference>
<evidence type="ECO:0000256" key="6">
    <source>
        <dbReference type="SAM" id="Phobius"/>
    </source>
</evidence>
<keyword evidence="7" id="KW-0378">Hydrolase</keyword>
<keyword evidence="2" id="KW-1003">Cell membrane</keyword>
<dbReference type="RefSeq" id="WP_094500771.1">
    <property type="nucleotide sequence ID" value="NZ_CAWNHI010000001.1"/>
</dbReference>
<feature type="transmembrane region" description="Helical" evidence="6">
    <location>
        <begin position="16"/>
        <end position="35"/>
    </location>
</feature>